<dbReference type="Proteomes" id="UP000647235">
    <property type="component" value="Unassembled WGS sequence"/>
</dbReference>
<dbReference type="EMBL" id="JACOOY010000022">
    <property type="protein sequence ID" value="MBC5666217.1"/>
    <property type="molecule type" value="Genomic_DNA"/>
</dbReference>
<protein>
    <submittedName>
        <fullName evidence="1">Uncharacterized protein</fullName>
    </submittedName>
</protein>
<reference evidence="1 2" key="1">
    <citation type="submission" date="2020-08" db="EMBL/GenBank/DDBJ databases">
        <title>Genome public.</title>
        <authorList>
            <person name="Liu C."/>
            <person name="Sun Q."/>
        </authorList>
    </citation>
    <scope>NUCLEOTIDE SEQUENCE [LARGE SCALE GENOMIC DNA]</scope>
    <source>
        <strain evidence="1 2">NSJ-36</strain>
    </source>
</reference>
<sequence>MKHWKRTIVAELAEPEEKLLADTCLDEEPEVEESKDVPDVPPEMKQRIYEGLYEILKDLYPEEFEDTDPEM</sequence>
<keyword evidence="2" id="KW-1185">Reference proteome</keyword>
<name>A0ABR7EXY5_9FIRM</name>
<organism evidence="1 2">
    <name type="scientific">Dorea hominis</name>
    <dbReference type="NCBI Taxonomy" id="2763040"/>
    <lineage>
        <taxon>Bacteria</taxon>
        <taxon>Bacillati</taxon>
        <taxon>Bacillota</taxon>
        <taxon>Clostridia</taxon>
        <taxon>Lachnospirales</taxon>
        <taxon>Lachnospiraceae</taxon>
        <taxon>Dorea</taxon>
    </lineage>
</organism>
<evidence type="ECO:0000313" key="1">
    <source>
        <dbReference type="EMBL" id="MBC5666217.1"/>
    </source>
</evidence>
<proteinExistence type="predicted"/>
<accession>A0ABR7EXY5</accession>
<gene>
    <name evidence="1" type="ORF">H8S07_13350</name>
</gene>
<dbReference type="RefSeq" id="WP_117538458.1">
    <property type="nucleotide sequence ID" value="NZ_JACOOY010000022.1"/>
</dbReference>
<evidence type="ECO:0000313" key="2">
    <source>
        <dbReference type="Proteomes" id="UP000647235"/>
    </source>
</evidence>
<comment type="caution">
    <text evidence="1">The sequence shown here is derived from an EMBL/GenBank/DDBJ whole genome shotgun (WGS) entry which is preliminary data.</text>
</comment>